<dbReference type="STRING" id="573508.A0A1E3BDI8"/>
<reference evidence="2 3" key="1">
    <citation type="journal article" date="2016" name="BMC Genomics">
        <title>Comparative genomic and transcriptomic analyses of the Fuzhuan brick tea-fermentation fungus Aspergillus cristatus.</title>
        <authorList>
            <person name="Ge Y."/>
            <person name="Wang Y."/>
            <person name="Liu Y."/>
            <person name="Tan Y."/>
            <person name="Ren X."/>
            <person name="Zhang X."/>
            <person name="Hyde K.D."/>
            <person name="Liu Y."/>
            <person name="Liu Z."/>
        </authorList>
    </citation>
    <scope>NUCLEOTIDE SEQUENCE [LARGE SCALE GENOMIC DNA]</scope>
    <source>
        <strain evidence="2 3">GZAAS20.1005</strain>
    </source>
</reference>
<dbReference type="VEuPathDB" id="FungiDB:SI65_05614"/>
<feature type="region of interest" description="Disordered" evidence="1">
    <location>
        <begin position="243"/>
        <end position="323"/>
    </location>
</feature>
<gene>
    <name evidence="2" type="ORF">SI65_05614</name>
</gene>
<feature type="region of interest" description="Disordered" evidence="1">
    <location>
        <begin position="372"/>
        <end position="403"/>
    </location>
</feature>
<dbReference type="OrthoDB" id="10251048at2759"/>
<organism evidence="2 3">
    <name type="scientific">Aspergillus cristatus</name>
    <name type="common">Chinese Fuzhuan brick tea-fermentation fungus</name>
    <name type="synonym">Eurotium cristatum</name>
    <dbReference type="NCBI Taxonomy" id="573508"/>
    <lineage>
        <taxon>Eukaryota</taxon>
        <taxon>Fungi</taxon>
        <taxon>Dikarya</taxon>
        <taxon>Ascomycota</taxon>
        <taxon>Pezizomycotina</taxon>
        <taxon>Eurotiomycetes</taxon>
        <taxon>Eurotiomycetidae</taxon>
        <taxon>Eurotiales</taxon>
        <taxon>Aspergillaceae</taxon>
        <taxon>Aspergillus</taxon>
        <taxon>Aspergillus subgen. Aspergillus</taxon>
    </lineage>
</organism>
<feature type="compositionally biased region" description="Basic and acidic residues" evidence="1">
    <location>
        <begin position="243"/>
        <end position="279"/>
    </location>
</feature>
<evidence type="ECO:0000313" key="2">
    <source>
        <dbReference type="EMBL" id="ODM18997.1"/>
    </source>
</evidence>
<protein>
    <submittedName>
        <fullName evidence="2">Uncharacterized protein</fullName>
    </submittedName>
</protein>
<accession>A0A1E3BDI8</accession>
<dbReference type="EMBL" id="JXNT01000005">
    <property type="protein sequence ID" value="ODM18997.1"/>
    <property type="molecule type" value="Genomic_DNA"/>
</dbReference>
<feature type="compositionally biased region" description="Basic residues" evidence="1">
    <location>
        <begin position="1"/>
        <end position="13"/>
    </location>
</feature>
<feature type="compositionally biased region" description="Polar residues" evidence="1">
    <location>
        <begin position="26"/>
        <end position="39"/>
    </location>
</feature>
<feature type="compositionally biased region" description="Polar residues" evidence="1">
    <location>
        <begin position="84"/>
        <end position="94"/>
    </location>
</feature>
<keyword evidence="3" id="KW-1185">Reference proteome</keyword>
<dbReference type="AlphaFoldDB" id="A0A1E3BDI8"/>
<sequence>MTARHPIKPHGSSRRSASAAPVARPDTTSSIQLIPSTLEASPDARSWRSHPVARSRTQDGNQDTSEEESPDRSFSPASYRHSASDQGTPQSHTSELSRESVERPQNMSDPIVGPDARLFGPLQYNPLSYSEGYASQYYSPSAYSYYPALQAYQYPTFAPCSAYSVTPTATSTNSSATVKPRSFSQGYPIEGGYMPESTFPGYDGAYGRPYHVAPYRHLQLYPHYQNLHLATQLEGHAEHALNGDTRRKHADSSRKSKSSAKTDEEKRRDMREAVLRKVEEDEARVEQSAQQSTASSDEHLTPPEYSRKSIPASRQRTEEEENRVLRDAFRRRQEDYDAFPAWMKQQEPVADSGKRKEDFEAFVDVVLEKSELSGKRAASQGPPGEPNKEAREQETDNIWGSQGMPAKLMRNVEEPIVDRPTVKSTKFVDTRDKPKCLPTAAGRALKPPPGLPYPPPNALLPEPLSSGRAIMAVQARLEEANNWFHKEDSRKGRPLQVKIEEIARDYSFSKDSEQDRIIAKQTTLLIGGVIANFLDYLDGRDAKGLSDPFTMFRYVRSRYCDKATTGRRSYFEIDPLINRRAAQPRRSEKPDKKLVLIRHRRPEL</sequence>
<name>A0A1E3BDI8_ASPCR</name>
<feature type="compositionally biased region" description="Low complexity" evidence="1">
    <location>
        <begin position="14"/>
        <end position="25"/>
    </location>
</feature>
<dbReference type="Proteomes" id="UP000094569">
    <property type="component" value="Unassembled WGS sequence"/>
</dbReference>
<feature type="region of interest" description="Disordered" evidence="1">
    <location>
        <begin position="1"/>
        <end position="114"/>
    </location>
</feature>
<proteinExistence type="predicted"/>
<feature type="compositionally biased region" description="Basic and acidic residues" evidence="1">
    <location>
        <begin position="296"/>
        <end position="307"/>
    </location>
</feature>
<comment type="caution">
    <text evidence="2">The sequence shown here is derived from an EMBL/GenBank/DDBJ whole genome shotgun (WGS) entry which is preliminary data.</text>
</comment>
<evidence type="ECO:0000313" key="3">
    <source>
        <dbReference type="Proteomes" id="UP000094569"/>
    </source>
</evidence>
<evidence type="ECO:0000256" key="1">
    <source>
        <dbReference type="SAM" id="MobiDB-lite"/>
    </source>
</evidence>